<dbReference type="PANTHER" id="PTHR24257">
    <property type="entry name" value="CHYMOTRYPSIN-LIKE ELASTASE FAMILY MEMBER"/>
    <property type="match status" value="1"/>
</dbReference>
<evidence type="ECO:0000256" key="4">
    <source>
        <dbReference type="ARBA" id="ARBA00022801"/>
    </source>
</evidence>
<name>A0A670ZPZ1_PSETE</name>
<keyword evidence="9" id="KW-0812">Transmembrane</keyword>
<keyword evidence="13" id="KW-1185">Reference proteome</keyword>
<evidence type="ECO:0000256" key="7">
    <source>
        <dbReference type="ARBA" id="ARBA00023157"/>
    </source>
</evidence>
<dbReference type="PANTHER" id="PTHR24257:SF22">
    <property type="entry name" value="CHYMOTRYPSIN-LIKE ELASTASE FAMILY MEMBER 3B"/>
    <property type="match status" value="1"/>
</dbReference>
<dbReference type="Pfam" id="PF00089">
    <property type="entry name" value="Trypsin"/>
    <property type="match status" value="1"/>
</dbReference>
<keyword evidence="9" id="KW-0472">Membrane</keyword>
<reference evidence="12" key="1">
    <citation type="submission" date="2025-08" db="UniProtKB">
        <authorList>
            <consortium name="Ensembl"/>
        </authorList>
    </citation>
    <scope>IDENTIFICATION</scope>
</reference>
<reference evidence="12" key="2">
    <citation type="submission" date="2025-09" db="UniProtKB">
        <authorList>
            <consortium name="Ensembl"/>
        </authorList>
    </citation>
    <scope>IDENTIFICATION</scope>
</reference>
<dbReference type="InterPro" id="IPR001314">
    <property type="entry name" value="Peptidase_S1A"/>
</dbReference>
<dbReference type="GO" id="GO:0006508">
    <property type="term" value="P:proteolysis"/>
    <property type="evidence" value="ECO:0007669"/>
    <property type="project" value="UniProtKB-KW"/>
</dbReference>
<evidence type="ECO:0000256" key="6">
    <source>
        <dbReference type="ARBA" id="ARBA00023145"/>
    </source>
</evidence>
<evidence type="ECO:0000259" key="11">
    <source>
        <dbReference type="PROSITE" id="PS50240"/>
    </source>
</evidence>
<dbReference type="Ensembl" id="ENSPTXT00000025686.1">
    <property type="protein sequence ID" value="ENSPTXP00000024918.1"/>
    <property type="gene ID" value="ENSPTXG00000017291.1"/>
</dbReference>
<accession>A0A670ZPZ1</accession>
<evidence type="ECO:0000256" key="3">
    <source>
        <dbReference type="ARBA" id="ARBA00022729"/>
    </source>
</evidence>
<proteinExistence type="inferred from homology"/>
<dbReference type="InterPro" id="IPR050850">
    <property type="entry name" value="Peptidase_S1_Elastase_sf"/>
</dbReference>
<evidence type="ECO:0000256" key="2">
    <source>
        <dbReference type="ARBA" id="ARBA00022670"/>
    </source>
</evidence>
<feature type="signal peptide" evidence="10">
    <location>
        <begin position="1"/>
        <end position="17"/>
    </location>
</feature>
<dbReference type="Proteomes" id="UP000472273">
    <property type="component" value="Unplaced"/>
</dbReference>
<dbReference type="SMART" id="SM00020">
    <property type="entry name" value="Tryp_SPc"/>
    <property type="match status" value="1"/>
</dbReference>
<evidence type="ECO:0000256" key="1">
    <source>
        <dbReference type="ARBA" id="ARBA00009228"/>
    </source>
</evidence>
<gene>
    <name evidence="12" type="primary">LOC113454472</name>
</gene>
<dbReference type="GO" id="GO:0004252">
    <property type="term" value="F:serine-type endopeptidase activity"/>
    <property type="evidence" value="ECO:0007669"/>
    <property type="project" value="InterPro"/>
</dbReference>
<dbReference type="PRINTS" id="PR00722">
    <property type="entry name" value="CHYMOTRYPSIN"/>
</dbReference>
<keyword evidence="2 8" id="KW-0645">Protease</keyword>
<sequence>SMWRLLVAFLLAAEAHGCGDPAYPPVRTGRVVNGEDAIPYSWPWQVSLQYQSGNFFYHTCGGSLIHPNWVMTAGHCIHRHLRYKVVLGEYNLAKVESTEQEILINPEDIFVHPGWNPNCIACGDDIALIKLSRPAVLNDKVQPACLPPRGEVLPNYAPCYITGWGTLYTGGPMPDILQQALLPVVDYAHCSQPDWWGTSVKQSMVCAGGDIKSGCNGDSGGPLSCPAADGRWYVHGVTSFGSGWGCNTLKKPTVFTRVSAFIPWIEQVLPSPHIRGEGGGGAWESPLFPSSELPVSVPSPPRGRIHSTFPLGRCQGSSKPPFPFSTPRPSERNQALWVRPLLFCTLTNQRPLTQLPNAGSWVLLCRSFPAIPAKQKRVWPFQIGLCLYTIIIIINIFLACTTLSSSSWSWLTSLHCLLVRGHTHTVLTQASSNVIKHKLI</sequence>
<dbReference type="PROSITE" id="PS00134">
    <property type="entry name" value="TRYPSIN_HIS"/>
    <property type="match status" value="1"/>
</dbReference>
<dbReference type="FunFam" id="2.40.10.10:FF:000004">
    <property type="entry name" value="Tryptase gamma 1"/>
    <property type="match status" value="1"/>
</dbReference>
<comment type="similarity">
    <text evidence="1">Belongs to the peptidase S1 family. Snake venom subfamily.</text>
</comment>
<evidence type="ECO:0000256" key="8">
    <source>
        <dbReference type="RuleBase" id="RU363034"/>
    </source>
</evidence>
<organism evidence="12 13">
    <name type="scientific">Pseudonaja textilis</name>
    <name type="common">Eastern brown snake</name>
    <dbReference type="NCBI Taxonomy" id="8673"/>
    <lineage>
        <taxon>Eukaryota</taxon>
        <taxon>Metazoa</taxon>
        <taxon>Chordata</taxon>
        <taxon>Craniata</taxon>
        <taxon>Vertebrata</taxon>
        <taxon>Euteleostomi</taxon>
        <taxon>Lepidosauria</taxon>
        <taxon>Squamata</taxon>
        <taxon>Bifurcata</taxon>
        <taxon>Unidentata</taxon>
        <taxon>Episquamata</taxon>
        <taxon>Toxicofera</taxon>
        <taxon>Serpentes</taxon>
        <taxon>Colubroidea</taxon>
        <taxon>Elapidae</taxon>
        <taxon>Hydrophiinae</taxon>
        <taxon>Pseudonaja</taxon>
    </lineage>
</organism>
<keyword evidence="7" id="KW-1015">Disulfide bond</keyword>
<evidence type="ECO:0000256" key="9">
    <source>
        <dbReference type="SAM" id="Phobius"/>
    </source>
</evidence>
<keyword evidence="5 8" id="KW-0720">Serine protease</keyword>
<feature type="transmembrane region" description="Helical" evidence="9">
    <location>
        <begin position="379"/>
        <end position="400"/>
    </location>
</feature>
<evidence type="ECO:0000256" key="10">
    <source>
        <dbReference type="SAM" id="SignalP"/>
    </source>
</evidence>
<dbReference type="SUPFAM" id="SSF50494">
    <property type="entry name" value="Trypsin-like serine proteases"/>
    <property type="match status" value="1"/>
</dbReference>
<evidence type="ECO:0000313" key="13">
    <source>
        <dbReference type="Proteomes" id="UP000472273"/>
    </source>
</evidence>
<dbReference type="PROSITE" id="PS00135">
    <property type="entry name" value="TRYPSIN_SER"/>
    <property type="match status" value="1"/>
</dbReference>
<dbReference type="FunFam" id="2.40.10.10:FF:000017">
    <property type="entry name" value="Chymotrypsin-like elastase family member 1"/>
    <property type="match status" value="1"/>
</dbReference>
<dbReference type="GO" id="GO:0035821">
    <property type="term" value="P:modulation of process of another organism"/>
    <property type="evidence" value="ECO:0007669"/>
    <property type="project" value="UniProtKB-ARBA"/>
</dbReference>
<dbReference type="PROSITE" id="PS50240">
    <property type="entry name" value="TRYPSIN_DOM"/>
    <property type="match status" value="1"/>
</dbReference>
<protein>
    <recommendedName>
        <fullName evidence="11">Peptidase S1 domain-containing protein</fullName>
    </recommendedName>
</protein>
<dbReference type="AlphaFoldDB" id="A0A670ZPZ1"/>
<evidence type="ECO:0000256" key="5">
    <source>
        <dbReference type="ARBA" id="ARBA00022825"/>
    </source>
</evidence>
<dbReference type="InterPro" id="IPR043504">
    <property type="entry name" value="Peptidase_S1_PA_chymotrypsin"/>
</dbReference>
<keyword evidence="3 10" id="KW-0732">Signal</keyword>
<dbReference type="InterPro" id="IPR033116">
    <property type="entry name" value="TRYPSIN_SER"/>
</dbReference>
<dbReference type="OMA" id="SAFIPWM"/>
<dbReference type="InterPro" id="IPR001254">
    <property type="entry name" value="Trypsin_dom"/>
</dbReference>
<keyword evidence="4 8" id="KW-0378">Hydrolase</keyword>
<dbReference type="InterPro" id="IPR009003">
    <property type="entry name" value="Peptidase_S1_PA"/>
</dbReference>
<keyword evidence="6" id="KW-0865">Zymogen</keyword>
<feature type="chain" id="PRO_5025416641" description="Peptidase S1 domain-containing protein" evidence="10">
    <location>
        <begin position="18"/>
        <end position="440"/>
    </location>
</feature>
<dbReference type="CDD" id="cd00190">
    <property type="entry name" value="Tryp_SPc"/>
    <property type="match status" value="1"/>
</dbReference>
<dbReference type="GeneTree" id="ENSGT01030000234528"/>
<dbReference type="Gene3D" id="2.40.10.10">
    <property type="entry name" value="Trypsin-like serine proteases"/>
    <property type="match status" value="2"/>
</dbReference>
<evidence type="ECO:0000313" key="12">
    <source>
        <dbReference type="Ensembl" id="ENSPTXP00000024918.1"/>
    </source>
</evidence>
<feature type="domain" description="Peptidase S1" evidence="11">
    <location>
        <begin position="31"/>
        <end position="270"/>
    </location>
</feature>
<dbReference type="GO" id="GO:0005615">
    <property type="term" value="C:extracellular space"/>
    <property type="evidence" value="ECO:0007669"/>
    <property type="project" value="TreeGrafter"/>
</dbReference>
<dbReference type="InterPro" id="IPR018114">
    <property type="entry name" value="TRYPSIN_HIS"/>
</dbReference>
<keyword evidence="9" id="KW-1133">Transmembrane helix</keyword>